<dbReference type="EMBL" id="LAZR01012888">
    <property type="protein sequence ID" value="KKM24619.1"/>
    <property type="molecule type" value="Genomic_DNA"/>
</dbReference>
<sequence length="21" mass="2471">MTNRVLDLGYVKDLTLDEYDP</sequence>
<evidence type="ECO:0000313" key="1">
    <source>
        <dbReference type="EMBL" id="KKM24619.1"/>
    </source>
</evidence>
<dbReference type="AlphaFoldDB" id="A0A0F9IX26"/>
<accession>A0A0F9IX26</accession>
<organism evidence="1">
    <name type="scientific">marine sediment metagenome</name>
    <dbReference type="NCBI Taxonomy" id="412755"/>
    <lineage>
        <taxon>unclassified sequences</taxon>
        <taxon>metagenomes</taxon>
        <taxon>ecological metagenomes</taxon>
    </lineage>
</organism>
<proteinExistence type="predicted"/>
<reference evidence="1" key="1">
    <citation type="journal article" date="2015" name="Nature">
        <title>Complex archaea that bridge the gap between prokaryotes and eukaryotes.</title>
        <authorList>
            <person name="Spang A."/>
            <person name="Saw J.H."/>
            <person name="Jorgensen S.L."/>
            <person name="Zaremba-Niedzwiedzka K."/>
            <person name="Martijn J."/>
            <person name="Lind A.E."/>
            <person name="van Eijk R."/>
            <person name="Schleper C."/>
            <person name="Guy L."/>
            <person name="Ettema T.J."/>
        </authorList>
    </citation>
    <scope>NUCLEOTIDE SEQUENCE</scope>
</reference>
<name>A0A0F9IX26_9ZZZZ</name>
<comment type="caution">
    <text evidence="1">The sequence shown here is derived from an EMBL/GenBank/DDBJ whole genome shotgun (WGS) entry which is preliminary data.</text>
</comment>
<feature type="non-terminal residue" evidence="1">
    <location>
        <position position="21"/>
    </location>
</feature>
<protein>
    <submittedName>
        <fullName evidence="1">Uncharacterized protein</fullName>
    </submittedName>
</protein>
<gene>
    <name evidence="1" type="ORF">LCGC14_1603320</name>
</gene>